<keyword evidence="2" id="KW-0175">Coiled coil</keyword>
<dbReference type="Pfam" id="PF25990">
    <property type="entry name" value="Beta-barrel_YknX"/>
    <property type="match status" value="1"/>
</dbReference>
<dbReference type="EMBL" id="CAFBPA010000039">
    <property type="protein sequence ID" value="CAB4999261.1"/>
    <property type="molecule type" value="Genomic_DNA"/>
</dbReference>
<dbReference type="GO" id="GO:0030313">
    <property type="term" value="C:cell envelope"/>
    <property type="evidence" value="ECO:0007669"/>
    <property type="project" value="UniProtKB-SubCell"/>
</dbReference>
<evidence type="ECO:0000259" key="4">
    <source>
        <dbReference type="Pfam" id="PF25990"/>
    </source>
</evidence>
<feature type="region of interest" description="Disordered" evidence="3">
    <location>
        <begin position="564"/>
        <end position="587"/>
    </location>
</feature>
<accession>A0A6J6T4V7</accession>
<evidence type="ECO:0000256" key="3">
    <source>
        <dbReference type="SAM" id="MobiDB-lite"/>
    </source>
</evidence>
<dbReference type="EMBL" id="CAEZXZ010000066">
    <property type="protein sequence ID" value="CAB4702190.1"/>
    <property type="molecule type" value="Genomic_DNA"/>
</dbReference>
<evidence type="ECO:0000256" key="1">
    <source>
        <dbReference type="ARBA" id="ARBA00004196"/>
    </source>
</evidence>
<name>A0A6J6T4V7_9ZZZZ</name>
<evidence type="ECO:0000313" key="5">
    <source>
        <dbReference type="EMBL" id="CAB4702190.1"/>
    </source>
</evidence>
<reference evidence="6" key="1">
    <citation type="submission" date="2020-05" db="EMBL/GenBank/DDBJ databases">
        <authorList>
            <person name="Chiriac C."/>
            <person name="Salcher M."/>
            <person name="Ghai R."/>
            <person name="Kavagutti S V."/>
        </authorList>
    </citation>
    <scope>NUCLEOTIDE SEQUENCE</scope>
</reference>
<dbReference type="Gene3D" id="2.40.30.170">
    <property type="match status" value="1"/>
</dbReference>
<organism evidence="6">
    <name type="scientific">freshwater metagenome</name>
    <dbReference type="NCBI Taxonomy" id="449393"/>
    <lineage>
        <taxon>unclassified sequences</taxon>
        <taxon>metagenomes</taxon>
        <taxon>ecological metagenomes</taxon>
    </lineage>
</organism>
<evidence type="ECO:0000313" key="6">
    <source>
        <dbReference type="EMBL" id="CAB4742160.1"/>
    </source>
</evidence>
<evidence type="ECO:0000313" key="7">
    <source>
        <dbReference type="EMBL" id="CAB4999261.1"/>
    </source>
</evidence>
<dbReference type="PANTHER" id="PTHR32347:SF23">
    <property type="entry name" value="BLL5650 PROTEIN"/>
    <property type="match status" value="1"/>
</dbReference>
<gene>
    <name evidence="5" type="ORF">UFOPK2625_00561</name>
    <name evidence="6" type="ORF">UFOPK2809_00410</name>
    <name evidence="7" type="ORF">UFOPK4043_00385</name>
</gene>
<sequence>MKRRRLWINLALALAILLAIGAIVGIALRPQQVPLPERTAIVTSATVSASVTASGSVESAGDIDLSFTTPGVVTSVEVKAGESVEQGQVLATVNQTTATQQLAAANATLSQALSSASTSSSAVSNAQVQLKLTSDAATASNESLKAAVVQARSNLSAAEKLWSDTCANPDDPTCPNASAAEAIRTAQNGVKSAQLNYDSAVTAATNAATAYDLAVNQAAETLAQSKATGSTTCTAFGDSSVNCATSTGSTLAAQHAYDSAVNTRTQGKQTDSQTVQKAAMALSTAEVTLKKSFADQAKLGSDSVRAAKQALTNAINAQDKGKIANAQSVQSAQNALINAQAAVSTLGSGETAGSSTVAQAGIDSAMAAVAVAQRALDETTLIAPVGGTVGSVNITVGELSTSSASTAGGSAAISLIPDGLFTVAADFAETDAAQVTEGDPAIIKFPAISGESAKGVVTSIDPMATTSASSSLVVFNIKVSMDSVPPGVQPGMSASIAITTEQISDVLAVPQSAIFTVGDINTVEVLRPDNTSVKTEVTVGLKGDVLTEITSGVTAGQVLVIPTGGSGTSQYPTGGVPGGSPFGRPRG</sequence>
<evidence type="ECO:0000256" key="2">
    <source>
        <dbReference type="ARBA" id="ARBA00023054"/>
    </source>
</evidence>
<dbReference type="InterPro" id="IPR058636">
    <property type="entry name" value="Beta-barrel_YknX"/>
</dbReference>
<dbReference type="SUPFAM" id="SSF111369">
    <property type="entry name" value="HlyD-like secretion proteins"/>
    <property type="match status" value="2"/>
</dbReference>
<proteinExistence type="predicted"/>
<dbReference type="PANTHER" id="PTHR32347">
    <property type="entry name" value="EFFLUX SYSTEM COMPONENT YKNX-RELATED"/>
    <property type="match status" value="1"/>
</dbReference>
<dbReference type="InterPro" id="IPR050465">
    <property type="entry name" value="UPF0194_transport"/>
</dbReference>
<dbReference type="AlphaFoldDB" id="A0A6J6T4V7"/>
<feature type="domain" description="YknX-like beta-barrel" evidence="4">
    <location>
        <begin position="422"/>
        <end position="498"/>
    </location>
</feature>
<dbReference type="EMBL" id="CAEZZA010000038">
    <property type="protein sequence ID" value="CAB4742160.1"/>
    <property type="molecule type" value="Genomic_DNA"/>
</dbReference>
<dbReference type="Gene3D" id="2.40.420.20">
    <property type="match status" value="1"/>
</dbReference>
<dbReference type="Gene3D" id="2.40.50.100">
    <property type="match status" value="1"/>
</dbReference>
<comment type="subcellular location">
    <subcellularLocation>
        <location evidence="1">Cell envelope</location>
    </subcellularLocation>
</comment>
<protein>
    <submittedName>
        <fullName evidence="6">Unannotated protein</fullName>
    </submittedName>
</protein>